<proteinExistence type="predicted"/>
<name>A0ABU7A940_9TELE</name>
<sequence>MRNQHTVMCKMSILERKCTNKAERLRSALESQVCAGMSNSDVWDRTVSFFTIKRAFIFHKSFIRTPREVMRLLHSPAEDVMPLCCQ</sequence>
<reference evidence="1 2" key="1">
    <citation type="submission" date="2021-07" db="EMBL/GenBank/DDBJ databases">
        <authorList>
            <person name="Palmer J.M."/>
        </authorList>
    </citation>
    <scope>NUCLEOTIDE SEQUENCE [LARGE SCALE GENOMIC DNA]</scope>
    <source>
        <strain evidence="1 2">AT_MEX2019</strain>
        <tissue evidence="1">Muscle</tissue>
    </source>
</reference>
<evidence type="ECO:0000313" key="1">
    <source>
        <dbReference type="EMBL" id="MED6234636.1"/>
    </source>
</evidence>
<gene>
    <name evidence="1" type="ORF">ATANTOWER_020756</name>
</gene>
<comment type="caution">
    <text evidence="1">The sequence shown here is derived from an EMBL/GenBank/DDBJ whole genome shotgun (WGS) entry which is preliminary data.</text>
</comment>
<organism evidence="1 2">
    <name type="scientific">Ataeniobius toweri</name>
    <dbReference type="NCBI Taxonomy" id="208326"/>
    <lineage>
        <taxon>Eukaryota</taxon>
        <taxon>Metazoa</taxon>
        <taxon>Chordata</taxon>
        <taxon>Craniata</taxon>
        <taxon>Vertebrata</taxon>
        <taxon>Euteleostomi</taxon>
        <taxon>Actinopterygii</taxon>
        <taxon>Neopterygii</taxon>
        <taxon>Teleostei</taxon>
        <taxon>Neoteleostei</taxon>
        <taxon>Acanthomorphata</taxon>
        <taxon>Ovalentaria</taxon>
        <taxon>Atherinomorphae</taxon>
        <taxon>Cyprinodontiformes</taxon>
        <taxon>Goodeidae</taxon>
        <taxon>Ataeniobius</taxon>
    </lineage>
</organism>
<dbReference type="EMBL" id="JAHUTI010009880">
    <property type="protein sequence ID" value="MED6234636.1"/>
    <property type="molecule type" value="Genomic_DNA"/>
</dbReference>
<evidence type="ECO:0000313" key="2">
    <source>
        <dbReference type="Proteomes" id="UP001345963"/>
    </source>
</evidence>
<accession>A0ABU7A940</accession>
<protein>
    <submittedName>
        <fullName evidence="1">Uncharacterized protein</fullName>
    </submittedName>
</protein>
<dbReference type="Proteomes" id="UP001345963">
    <property type="component" value="Unassembled WGS sequence"/>
</dbReference>
<keyword evidence="2" id="KW-1185">Reference proteome</keyword>